<dbReference type="AlphaFoldDB" id="A0A5N6U0P3"/>
<keyword evidence="2" id="KW-0521">NADP</keyword>
<dbReference type="GO" id="GO:0016491">
    <property type="term" value="F:oxidoreductase activity"/>
    <property type="evidence" value="ECO:0007669"/>
    <property type="project" value="UniProtKB-KW"/>
</dbReference>
<dbReference type="Gene3D" id="3.40.50.720">
    <property type="entry name" value="NAD(P)-binding Rossmann-like Domain"/>
    <property type="match status" value="1"/>
</dbReference>
<keyword evidence="5" id="KW-1185">Reference proteome</keyword>
<comment type="similarity">
    <text evidence="1">Belongs to the short-chain dehydrogenases/reductases (SDR) family.</text>
</comment>
<evidence type="ECO:0000313" key="4">
    <source>
        <dbReference type="EMBL" id="KAE8151821.1"/>
    </source>
</evidence>
<dbReference type="PANTHER" id="PTHR24320">
    <property type="entry name" value="RETINOL DEHYDROGENASE"/>
    <property type="match status" value="1"/>
</dbReference>
<sequence>MPGLPFNPDTDISDLSGKVIFITGGTAGLGAESTVQLAKHAPARIYISGRNAKSAESVIKQVADTGSTTEVSFIECDLASLASVKTAAENLLARESRLDILMCNAGIMARPQGLTQDGYEVQFGTNHLGHALLIQKLLPLLQQTAQAGADVRMVILSSDAWRLHPCGGISLDDLKTTQDWAFGAWRRYSQSKLANLVYARELARRYPDITTVSIHPGVVRTGLVENLDRANRWFVYATTFTQMVMPEEGAYNQLWAATVSKDRLQNGQYYEPLGVLTDKLDATAKDDKLAQKLWDWTQEALRGF</sequence>
<dbReference type="SUPFAM" id="SSF51735">
    <property type="entry name" value="NAD(P)-binding Rossmann-fold domains"/>
    <property type="match status" value="1"/>
</dbReference>
<evidence type="ECO:0000256" key="1">
    <source>
        <dbReference type="ARBA" id="ARBA00006484"/>
    </source>
</evidence>
<dbReference type="InterPro" id="IPR002347">
    <property type="entry name" value="SDR_fam"/>
</dbReference>
<reference evidence="4 5" key="1">
    <citation type="submission" date="2019-04" db="EMBL/GenBank/DDBJ databases">
        <title>Friends and foes A comparative genomics study of 23 Aspergillus species from section Flavi.</title>
        <authorList>
            <consortium name="DOE Joint Genome Institute"/>
            <person name="Kjaerbolling I."/>
            <person name="Vesth T."/>
            <person name="Frisvad J.C."/>
            <person name="Nybo J.L."/>
            <person name="Theobald S."/>
            <person name="Kildgaard S."/>
            <person name="Isbrandt T."/>
            <person name="Kuo A."/>
            <person name="Sato A."/>
            <person name="Lyhne E.K."/>
            <person name="Kogle M.E."/>
            <person name="Wiebenga A."/>
            <person name="Kun R.S."/>
            <person name="Lubbers R.J."/>
            <person name="Makela M.R."/>
            <person name="Barry K."/>
            <person name="Chovatia M."/>
            <person name="Clum A."/>
            <person name="Daum C."/>
            <person name="Haridas S."/>
            <person name="He G."/>
            <person name="LaButti K."/>
            <person name="Lipzen A."/>
            <person name="Mondo S."/>
            <person name="Riley R."/>
            <person name="Salamov A."/>
            <person name="Simmons B.A."/>
            <person name="Magnuson J.K."/>
            <person name="Henrissat B."/>
            <person name="Mortensen U.H."/>
            <person name="Larsen T.O."/>
            <person name="Devries R.P."/>
            <person name="Grigoriev I.V."/>
            <person name="Machida M."/>
            <person name="Baker S.E."/>
            <person name="Andersen M.R."/>
        </authorList>
    </citation>
    <scope>NUCLEOTIDE SEQUENCE [LARGE SCALE GENOMIC DNA]</scope>
    <source>
        <strain evidence="4 5">IBT 18842</strain>
    </source>
</reference>
<name>A0A5N6U0P3_ASPAV</name>
<organism evidence="4 5">
    <name type="scientific">Aspergillus avenaceus</name>
    <dbReference type="NCBI Taxonomy" id="36643"/>
    <lineage>
        <taxon>Eukaryota</taxon>
        <taxon>Fungi</taxon>
        <taxon>Dikarya</taxon>
        <taxon>Ascomycota</taxon>
        <taxon>Pezizomycotina</taxon>
        <taxon>Eurotiomycetes</taxon>
        <taxon>Eurotiomycetidae</taxon>
        <taxon>Eurotiales</taxon>
        <taxon>Aspergillaceae</taxon>
        <taxon>Aspergillus</taxon>
        <taxon>Aspergillus subgen. Circumdati</taxon>
    </lineage>
</organism>
<dbReference type="PANTHER" id="PTHR24320:SF154">
    <property type="entry name" value="OXIDOREDUCTASE, SHORT-CHAIN DEHYDROGENASE_REDUCTASE FAMILY (AFU_ORTHOLOGUE AFUA_2G04560)"/>
    <property type="match status" value="1"/>
</dbReference>
<proteinExistence type="inferred from homology"/>
<dbReference type="Proteomes" id="UP000325780">
    <property type="component" value="Unassembled WGS sequence"/>
</dbReference>
<dbReference type="InterPro" id="IPR036291">
    <property type="entry name" value="NAD(P)-bd_dom_sf"/>
</dbReference>
<accession>A0A5N6U0P3</accession>
<protein>
    <submittedName>
        <fullName evidence="4">Retinol dehydrogenase 11</fullName>
    </submittedName>
</protein>
<evidence type="ECO:0000256" key="2">
    <source>
        <dbReference type="ARBA" id="ARBA00022857"/>
    </source>
</evidence>
<gene>
    <name evidence="4" type="ORF">BDV25DRAFT_86754</name>
</gene>
<evidence type="ECO:0000256" key="3">
    <source>
        <dbReference type="ARBA" id="ARBA00023002"/>
    </source>
</evidence>
<evidence type="ECO:0000313" key="5">
    <source>
        <dbReference type="Proteomes" id="UP000325780"/>
    </source>
</evidence>
<dbReference type="EMBL" id="ML742064">
    <property type="protein sequence ID" value="KAE8151821.1"/>
    <property type="molecule type" value="Genomic_DNA"/>
</dbReference>
<dbReference type="Pfam" id="PF00106">
    <property type="entry name" value="adh_short"/>
    <property type="match status" value="1"/>
</dbReference>
<keyword evidence="3" id="KW-0560">Oxidoreductase</keyword>
<dbReference type="OrthoDB" id="191139at2759"/>
<dbReference type="PRINTS" id="PR00081">
    <property type="entry name" value="GDHRDH"/>
</dbReference>